<dbReference type="AlphaFoldDB" id="A0AA45KHQ1"/>
<proteinExistence type="predicted"/>
<dbReference type="Pfam" id="PF16555">
    <property type="entry name" value="GramPos_pilinD1"/>
    <property type="match status" value="1"/>
</dbReference>
<dbReference type="InterPro" id="IPR032364">
    <property type="entry name" value="GramPos_pilinD1_N"/>
</dbReference>
<dbReference type="Gene3D" id="2.60.40.740">
    <property type="match status" value="1"/>
</dbReference>
<sequence>MTHSNLSLSFKTLSLLSVAVLGTSLATGITGHAATTLPDSSTPRAVTIHALQGDPSTNQTGTVNDGTEQTVTGTPLQNVTYTATLITPTGSAADMAVSDSSTYTVGSTVVTGKTGSDGTVELPITTDGYYLLHQVSTVNGVASMQDAIVQVPLNSTATQAVDGWLYDINVYPKTDLSQDNAVNKTVEVGDNILDDQTGTAKQATVFAGSDVTWNLSSAFSDSLVTDDGVVGSFEVSDTLNSNLIYKAIHFMVGNAPINLSEGADYSLSTADGKIDLQLTKTGIQKVKAAKTSASDPFVINLTTSVANDYKYGQIGNSYSTSIKNAYGVDLSNKTVADAPSQLPGDSNKTTDVPEVYLGALKIKKIDSVSKTPLAGATFKLIKAESASAAQALADSGEVTATSTASYVQNPTTGSDYSLTTGADGEIEFDGLALTDSNSVSGATSSANTHYYAIETQAPKGYNRPTAVVDVTASIDPTTTKVEVSNNLDGSNIKLPFTGGQGLVGILVIAAVAGTSSIVIRRRKGSKKA</sequence>
<feature type="chain" id="PRO_5041454651" evidence="2">
    <location>
        <begin position="34"/>
        <end position="528"/>
    </location>
</feature>
<keyword evidence="1" id="KW-0812">Transmembrane</keyword>
<accession>A0AA45KHQ1</accession>
<keyword evidence="6" id="KW-1185">Reference proteome</keyword>
<dbReference type="Gene3D" id="2.60.40.10">
    <property type="entry name" value="Immunoglobulins"/>
    <property type="match status" value="2"/>
</dbReference>
<protein>
    <submittedName>
        <fullName evidence="5">SpaH/EbpB family LPXTG-anchored major pilin</fullName>
    </submittedName>
</protein>
<gene>
    <name evidence="5" type="ORF">JW886_04220</name>
</gene>
<dbReference type="InterPro" id="IPR048052">
    <property type="entry name" value="FM1-like"/>
</dbReference>
<dbReference type="Pfam" id="PF17802">
    <property type="entry name" value="SpaA"/>
    <property type="match status" value="1"/>
</dbReference>
<organism evidence="5 6">
    <name type="scientific">Lactococcus taiwanensis</name>
    <dbReference type="NCBI Taxonomy" id="1151742"/>
    <lineage>
        <taxon>Bacteria</taxon>
        <taxon>Bacillati</taxon>
        <taxon>Bacillota</taxon>
        <taxon>Bacilli</taxon>
        <taxon>Lactobacillales</taxon>
        <taxon>Streptococcaceae</taxon>
        <taxon>Lactococcus</taxon>
    </lineage>
</organism>
<dbReference type="Proteomes" id="UP000663608">
    <property type="component" value="Chromosome"/>
</dbReference>
<dbReference type="RefSeq" id="WP_205872391.1">
    <property type="nucleotide sequence ID" value="NZ_CP070872.1"/>
</dbReference>
<evidence type="ECO:0000313" key="6">
    <source>
        <dbReference type="Proteomes" id="UP000663608"/>
    </source>
</evidence>
<evidence type="ECO:0000256" key="2">
    <source>
        <dbReference type="SAM" id="SignalP"/>
    </source>
</evidence>
<reference evidence="5 6" key="1">
    <citation type="submission" date="2021-02" db="EMBL/GenBank/DDBJ databases">
        <title>Complete genome sequence of Lactococcus lactis strain K_LL004.</title>
        <authorList>
            <person name="Kim H.B."/>
        </authorList>
    </citation>
    <scope>NUCLEOTIDE SEQUENCE [LARGE SCALE GENOMIC DNA]</scope>
    <source>
        <strain evidence="5 6">K_LL004</strain>
    </source>
</reference>
<keyword evidence="1" id="KW-1133">Transmembrane helix</keyword>
<feature type="domain" description="SpaA-like prealbumin fold" evidence="4">
    <location>
        <begin position="358"/>
        <end position="486"/>
    </location>
</feature>
<evidence type="ECO:0000259" key="3">
    <source>
        <dbReference type="Pfam" id="PF16555"/>
    </source>
</evidence>
<keyword evidence="2" id="KW-0732">Signal</keyword>
<keyword evidence="1" id="KW-0472">Membrane</keyword>
<dbReference type="InterPro" id="IPR041033">
    <property type="entry name" value="SpaA_PFL_dom_1"/>
</dbReference>
<feature type="domain" description="Gram-positive pilin subunit D1 N-terminal" evidence="3">
    <location>
        <begin position="46"/>
        <end position="173"/>
    </location>
</feature>
<dbReference type="InterPro" id="IPR013783">
    <property type="entry name" value="Ig-like_fold"/>
</dbReference>
<dbReference type="NCBIfam" id="NF033902">
    <property type="entry name" value="iso_D2_wall_anc"/>
    <property type="match status" value="1"/>
</dbReference>
<feature type="transmembrane region" description="Helical" evidence="1">
    <location>
        <begin position="501"/>
        <end position="519"/>
    </location>
</feature>
<evidence type="ECO:0000313" key="5">
    <source>
        <dbReference type="EMBL" id="QSE77454.1"/>
    </source>
</evidence>
<evidence type="ECO:0000256" key="1">
    <source>
        <dbReference type="SAM" id="Phobius"/>
    </source>
</evidence>
<dbReference type="KEGG" id="lti:JW886_04220"/>
<evidence type="ECO:0000259" key="4">
    <source>
        <dbReference type="Pfam" id="PF17802"/>
    </source>
</evidence>
<feature type="signal peptide" evidence="2">
    <location>
        <begin position="1"/>
        <end position="33"/>
    </location>
</feature>
<dbReference type="EMBL" id="CP070872">
    <property type="protein sequence ID" value="QSE77454.1"/>
    <property type="molecule type" value="Genomic_DNA"/>
</dbReference>
<name>A0AA45KHQ1_9LACT</name>